<dbReference type="GO" id="GO:0032259">
    <property type="term" value="P:methylation"/>
    <property type="evidence" value="ECO:0007669"/>
    <property type="project" value="UniProtKB-KW"/>
</dbReference>
<sequence length="186" mass="20777">MNQNVTLAVGLIFGASEALLAIAKRRGKQDAASDAGSLRLIWIMVAVSLTAAFVVAGAFPEGRFRDVELMRVVGVAIFVCGAALRWYAIFYLGAYFTVDVRIARSQRVIDTGPYRFVRHPSYTGVLLEFLGFVLCIGNIWSMLLLVPVVIVFSYRIRVEERALEQGLGEAYASYQRRTKRLIPFVY</sequence>
<feature type="transmembrane region" description="Helical" evidence="5">
    <location>
        <begin position="39"/>
        <end position="60"/>
    </location>
</feature>
<evidence type="ECO:0000256" key="5">
    <source>
        <dbReference type="SAM" id="Phobius"/>
    </source>
</evidence>
<keyword evidence="3 5" id="KW-1133">Transmembrane helix</keyword>
<feature type="transmembrane region" description="Helical" evidence="5">
    <location>
        <begin position="72"/>
        <end position="96"/>
    </location>
</feature>
<keyword evidence="4 5" id="KW-0472">Membrane</keyword>
<evidence type="ECO:0000256" key="3">
    <source>
        <dbReference type="ARBA" id="ARBA00022989"/>
    </source>
</evidence>
<gene>
    <name evidence="6" type="ORF">ACFPN2_25115</name>
</gene>
<accession>A0ABV8SXN3</accession>
<dbReference type="PANTHER" id="PTHR43847">
    <property type="entry name" value="BLL3993 PROTEIN"/>
    <property type="match status" value="1"/>
</dbReference>
<proteinExistence type="predicted"/>
<dbReference type="RefSeq" id="WP_380601733.1">
    <property type="nucleotide sequence ID" value="NZ_JBHSDU010000014.1"/>
</dbReference>
<comment type="caution">
    <text evidence="6">The sequence shown here is derived from an EMBL/GenBank/DDBJ whole genome shotgun (WGS) entry which is preliminary data.</text>
</comment>
<dbReference type="Gene3D" id="1.20.120.1630">
    <property type="match status" value="1"/>
</dbReference>
<keyword evidence="6" id="KW-0489">Methyltransferase</keyword>
<evidence type="ECO:0000256" key="1">
    <source>
        <dbReference type="ARBA" id="ARBA00004141"/>
    </source>
</evidence>
<dbReference type="Pfam" id="PF04140">
    <property type="entry name" value="ICMT"/>
    <property type="match status" value="1"/>
</dbReference>
<evidence type="ECO:0000256" key="2">
    <source>
        <dbReference type="ARBA" id="ARBA00022692"/>
    </source>
</evidence>
<protein>
    <submittedName>
        <fullName evidence="6">Methyltransferase family protein</fullName>
        <ecNumber evidence="6">2.1.1.100</ecNumber>
        <ecNumber evidence="6">2.1.1.334</ecNumber>
    </submittedName>
</protein>
<dbReference type="GO" id="GO:0004671">
    <property type="term" value="F:protein C-terminal S-isoprenylcysteine carboxyl O-methyltransferase activity"/>
    <property type="evidence" value="ECO:0007669"/>
    <property type="project" value="UniProtKB-EC"/>
</dbReference>
<dbReference type="InterPro" id="IPR007269">
    <property type="entry name" value="ICMT_MeTrfase"/>
</dbReference>
<dbReference type="Proteomes" id="UP001595904">
    <property type="component" value="Unassembled WGS sequence"/>
</dbReference>
<organism evidence="6 7">
    <name type="scientific">Steroidobacter flavus</name>
    <dbReference type="NCBI Taxonomy" id="1842136"/>
    <lineage>
        <taxon>Bacteria</taxon>
        <taxon>Pseudomonadati</taxon>
        <taxon>Pseudomonadota</taxon>
        <taxon>Gammaproteobacteria</taxon>
        <taxon>Steroidobacterales</taxon>
        <taxon>Steroidobacteraceae</taxon>
        <taxon>Steroidobacter</taxon>
    </lineage>
</organism>
<name>A0ABV8SXN3_9GAMM</name>
<dbReference type="InterPro" id="IPR052527">
    <property type="entry name" value="Metal_cation-efflux_comp"/>
</dbReference>
<feature type="transmembrane region" description="Helical" evidence="5">
    <location>
        <begin position="129"/>
        <end position="152"/>
    </location>
</feature>
<evidence type="ECO:0000256" key="4">
    <source>
        <dbReference type="ARBA" id="ARBA00023136"/>
    </source>
</evidence>
<evidence type="ECO:0000313" key="7">
    <source>
        <dbReference type="Proteomes" id="UP001595904"/>
    </source>
</evidence>
<dbReference type="PANTHER" id="PTHR43847:SF1">
    <property type="entry name" value="BLL3993 PROTEIN"/>
    <property type="match status" value="1"/>
</dbReference>
<keyword evidence="2 5" id="KW-0812">Transmembrane</keyword>
<dbReference type="EC" id="2.1.1.100" evidence="6"/>
<keyword evidence="7" id="KW-1185">Reference proteome</keyword>
<comment type="subcellular location">
    <subcellularLocation>
        <location evidence="1">Membrane</location>
        <topology evidence="1">Multi-pass membrane protein</topology>
    </subcellularLocation>
</comment>
<dbReference type="EMBL" id="JBHSDU010000014">
    <property type="protein sequence ID" value="MFC4312388.1"/>
    <property type="molecule type" value="Genomic_DNA"/>
</dbReference>
<evidence type="ECO:0000313" key="6">
    <source>
        <dbReference type="EMBL" id="MFC4312388.1"/>
    </source>
</evidence>
<dbReference type="EC" id="2.1.1.334" evidence="6"/>
<keyword evidence="6" id="KW-0808">Transferase</keyword>
<reference evidence="7" key="1">
    <citation type="journal article" date="2019" name="Int. J. Syst. Evol. Microbiol.">
        <title>The Global Catalogue of Microorganisms (GCM) 10K type strain sequencing project: providing services to taxonomists for standard genome sequencing and annotation.</title>
        <authorList>
            <consortium name="The Broad Institute Genomics Platform"/>
            <consortium name="The Broad Institute Genome Sequencing Center for Infectious Disease"/>
            <person name="Wu L."/>
            <person name="Ma J."/>
        </authorList>
    </citation>
    <scope>NUCLEOTIDE SEQUENCE [LARGE SCALE GENOMIC DNA]</scope>
    <source>
        <strain evidence="7">CGMCC 1.10759</strain>
    </source>
</reference>